<evidence type="ECO:0000256" key="1">
    <source>
        <dbReference type="ARBA" id="ARBA00006484"/>
    </source>
</evidence>
<evidence type="ECO:0000259" key="4">
    <source>
        <dbReference type="SMART" id="SM00822"/>
    </source>
</evidence>
<dbReference type="PRINTS" id="PR00080">
    <property type="entry name" value="SDRFAMILY"/>
</dbReference>
<keyword evidence="2" id="KW-0560">Oxidoreductase</keyword>
<dbReference type="NCBIfam" id="NF004825">
    <property type="entry name" value="PRK06181.1"/>
    <property type="match status" value="1"/>
</dbReference>
<gene>
    <name evidence="5" type="ORF">GCM10011514_25570</name>
</gene>
<evidence type="ECO:0000313" key="6">
    <source>
        <dbReference type="Proteomes" id="UP000609064"/>
    </source>
</evidence>
<protein>
    <submittedName>
        <fullName evidence="5">Oxidoreductase</fullName>
    </submittedName>
</protein>
<dbReference type="InterPro" id="IPR002347">
    <property type="entry name" value="SDR_fam"/>
</dbReference>
<proteinExistence type="inferred from homology"/>
<dbReference type="FunFam" id="3.40.50.720:FF:000084">
    <property type="entry name" value="Short-chain dehydrogenase reductase"/>
    <property type="match status" value="1"/>
</dbReference>
<dbReference type="GO" id="GO:0016020">
    <property type="term" value="C:membrane"/>
    <property type="evidence" value="ECO:0007669"/>
    <property type="project" value="TreeGrafter"/>
</dbReference>
<sequence length="265" mass="29159">MKRFENKVVWITGASSGIGEATAYAFAKEGAKLILSARREEELLRVKKATGLPEADVFVLPIDVEKAEEIEPKAQQAIKHFGRIDVLFNNAGISQRSSVEETEMAVYQKIMNLNFFGVVALTKAVLPTMRKQKSGHIAVTSSLSGKLATPMRSGYCASKHALHGFFDALRAEVYDDNIGVSLICPGYIRTNISLNAVAADGSKFGKMDENQANGMAAEECANRILDAIYKNKDEVYMGGKEVFGVYLKRFFPKLLAKIVRKQSPK</sequence>
<reference evidence="5" key="2">
    <citation type="submission" date="2020-09" db="EMBL/GenBank/DDBJ databases">
        <authorList>
            <person name="Sun Q."/>
            <person name="Zhou Y."/>
        </authorList>
    </citation>
    <scope>NUCLEOTIDE SEQUENCE</scope>
    <source>
        <strain evidence="5">CGMCC 1.15958</strain>
    </source>
</reference>
<evidence type="ECO:0000313" key="5">
    <source>
        <dbReference type="EMBL" id="GGD60524.1"/>
    </source>
</evidence>
<feature type="domain" description="Ketoreductase" evidence="4">
    <location>
        <begin position="7"/>
        <end position="191"/>
    </location>
</feature>
<dbReference type="PRINTS" id="PR00081">
    <property type="entry name" value="GDHRDH"/>
</dbReference>
<dbReference type="GO" id="GO:0016491">
    <property type="term" value="F:oxidoreductase activity"/>
    <property type="evidence" value="ECO:0007669"/>
    <property type="project" value="UniProtKB-KW"/>
</dbReference>
<organism evidence="5 6">
    <name type="scientific">Emticicia aquatilis</name>
    <dbReference type="NCBI Taxonomy" id="1537369"/>
    <lineage>
        <taxon>Bacteria</taxon>
        <taxon>Pseudomonadati</taxon>
        <taxon>Bacteroidota</taxon>
        <taxon>Cytophagia</taxon>
        <taxon>Cytophagales</taxon>
        <taxon>Leadbetterellaceae</taxon>
        <taxon>Emticicia</taxon>
    </lineage>
</organism>
<dbReference type="SMART" id="SM00822">
    <property type="entry name" value="PKS_KR"/>
    <property type="match status" value="1"/>
</dbReference>
<dbReference type="InterPro" id="IPR036291">
    <property type="entry name" value="NAD(P)-bd_dom_sf"/>
</dbReference>
<dbReference type="PANTHER" id="PTHR44196:SF1">
    <property type="entry name" value="DEHYDROGENASE_REDUCTASE SDR FAMILY MEMBER 7B"/>
    <property type="match status" value="1"/>
</dbReference>
<keyword evidence="6" id="KW-1185">Reference proteome</keyword>
<comment type="caution">
    <text evidence="5">The sequence shown here is derived from an EMBL/GenBank/DDBJ whole genome shotgun (WGS) entry which is preliminary data.</text>
</comment>
<dbReference type="EMBL" id="BMKK01000005">
    <property type="protein sequence ID" value="GGD60524.1"/>
    <property type="molecule type" value="Genomic_DNA"/>
</dbReference>
<dbReference type="InterPro" id="IPR057326">
    <property type="entry name" value="KR_dom"/>
</dbReference>
<dbReference type="AlphaFoldDB" id="A0A917DRS7"/>
<reference evidence="5" key="1">
    <citation type="journal article" date="2014" name="Int. J. Syst. Evol. Microbiol.">
        <title>Complete genome sequence of Corynebacterium casei LMG S-19264T (=DSM 44701T), isolated from a smear-ripened cheese.</title>
        <authorList>
            <consortium name="US DOE Joint Genome Institute (JGI-PGF)"/>
            <person name="Walter F."/>
            <person name="Albersmeier A."/>
            <person name="Kalinowski J."/>
            <person name="Ruckert C."/>
        </authorList>
    </citation>
    <scope>NUCLEOTIDE SEQUENCE</scope>
    <source>
        <strain evidence="5">CGMCC 1.15958</strain>
    </source>
</reference>
<evidence type="ECO:0000256" key="3">
    <source>
        <dbReference type="RuleBase" id="RU000363"/>
    </source>
</evidence>
<name>A0A917DRS7_9BACT</name>
<dbReference type="InterPro" id="IPR020904">
    <property type="entry name" value="Sc_DH/Rdtase_CS"/>
</dbReference>
<dbReference type="Proteomes" id="UP000609064">
    <property type="component" value="Unassembled WGS sequence"/>
</dbReference>
<comment type="similarity">
    <text evidence="1 3">Belongs to the short-chain dehydrogenases/reductases (SDR) family.</text>
</comment>
<accession>A0A917DRS7</accession>
<dbReference type="SUPFAM" id="SSF51735">
    <property type="entry name" value="NAD(P)-binding Rossmann-fold domains"/>
    <property type="match status" value="1"/>
</dbReference>
<dbReference type="RefSeq" id="WP_188766493.1">
    <property type="nucleotide sequence ID" value="NZ_BMKK01000005.1"/>
</dbReference>
<dbReference type="PANTHER" id="PTHR44196">
    <property type="entry name" value="DEHYDROGENASE/REDUCTASE SDR FAMILY MEMBER 7B"/>
    <property type="match status" value="1"/>
</dbReference>
<dbReference type="PROSITE" id="PS00061">
    <property type="entry name" value="ADH_SHORT"/>
    <property type="match status" value="1"/>
</dbReference>
<dbReference type="CDD" id="cd05332">
    <property type="entry name" value="11beta-HSD1_like_SDR_c"/>
    <property type="match status" value="1"/>
</dbReference>
<evidence type="ECO:0000256" key="2">
    <source>
        <dbReference type="ARBA" id="ARBA00023002"/>
    </source>
</evidence>
<dbReference type="Pfam" id="PF00106">
    <property type="entry name" value="adh_short"/>
    <property type="match status" value="1"/>
</dbReference>
<dbReference type="Gene3D" id="3.40.50.720">
    <property type="entry name" value="NAD(P)-binding Rossmann-like Domain"/>
    <property type="match status" value="1"/>
</dbReference>